<evidence type="ECO:0000256" key="3">
    <source>
        <dbReference type="SAM" id="Phobius"/>
    </source>
</evidence>
<keyword evidence="1 2" id="KW-0807">Transducer</keyword>
<dbReference type="SMART" id="SM00283">
    <property type="entry name" value="MA"/>
    <property type="match status" value="1"/>
</dbReference>
<sequence>MTIRKRLFVLVIVLTVPIVFCAGWIILSAYSDLERDKVKLASLPALERVWQAGVTQGAKELPSDVLAKYPACAPEKAAGSAAKALSNAHKVIDCIGNDAGLAANTVQTTNLLAELVSGQLSDLVVRTAAVVRNSENVAKKTELSHLDSMSVLVGAGQFKVLADQISSISKTGPGAVEEGKETAFSKAAQAYRQANGKFQGALAKVASKVGQGADGTTLDLQPVRDRYAAFLSAIDGLHKVSHNQLAAQLQSMVSDLRMRMWGVAGALCLVFVGAFGTSWYFGRSILHCIESLNSSIRNLADSDGVESELPFSYGHTEISDIARAVGYYRDKTIELTKERQRQEGQAAADRQQRIDELIAAFKTRMAALLKDVDEALGDMQSTSGALKGVAQNADQKARDTAAASSGASENVDAVASAAEELANEIAAISQKAHDVTEIAQTANENASAANSEIESLSEISNAIGDIVSIINAIADQTNLLALNATIEAARAGEAGKGFEVVAGEVKTLAGQTASATDQITEQVSLVQQRTVRVVDAIQKIISDIGDVTNHTTQIAADLETRRQSTDDIKGNVLQAAEQTRSVVDDMAGVEAIAERSSDAAADMGRRTGDVVKRTEELREEVNAFLAEVAAA</sequence>
<keyword evidence="3" id="KW-0812">Transmembrane</keyword>
<feature type="domain" description="Methyl-accepting transducer" evidence="4">
    <location>
        <begin position="375"/>
        <end position="600"/>
    </location>
</feature>
<dbReference type="PROSITE" id="PS50111">
    <property type="entry name" value="CHEMOTAXIS_TRANSDUC_2"/>
    <property type="match status" value="1"/>
</dbReference>
<dbReference type="EMBL" id="CP120863">
    <property type="protein sequence ID" value="WFE90516.1"/>
    <property type="molecule type" value="Genomic_DNA"/>
</dbReference>
<dbReference type="Proteomes" id="UP001209803">
    <property type="component" value="Chromosome"/>
</dbReference>
<accession>A0ABY8F5K8</accession>
<reference evidence="5 6" key="1">
    <citation type="submission" date="2023-03" db="EMBL/GenBank/DDBJ databases">
        <title>Roseibium porphyridii sp. nov. and Roseibium rhodosorbium sp. nov. isolated from marine algae, Porphyridium cruentum and Rhodosorus marinus, respectively.</title>
        <authorList>
            <person name="Lee M.W."/>
            <person name="Choi B.J."/>
            <person name="Lee J.K."/>
            <person name="Choi D.G."/>
            <person name="Baek J.H."/>
            <person name="Bayburt H."/>
            <person name="Kim J.M."/>
            <person name="Han D.M."/>
            <person name="Kim K.H."/>
            <person name="Jeon C.O."/>
        </authorList>
    </citation>
    <scope>NUCLEOTIDE SEQUENCE [LARGE SCALE GENOMIC DNA]</scope>
    <source>
        <strain evidence="5 6">KMA01</strain>
    </source>
</reference>
<evidence type="ECO:0000259" key="4">
    <source>
        <dbReference type="PROSITE" id="PS50111"/>
    </source>
</evidence>
<gene>
    <name evidence="5" type="ORF">K1718_03950</name>
</gene>
<name>A0ABY8F5K8_9HYPH</name>
<dbReference type="InterPro" id="IPR004089">
    <property type="entry name" value="MCPsignal_dom"/>
</dbReference>
<keyword evidence="3" id="KW-1133">Transmembrane helix</keyword>
<dbReference type="Gene3D" id="6.10.340.10">
    <property type="match status" value="1"/>
</dbReference>
<dbReference type="PANTHER" id="PTHR32089">
    <property type="entry name" value="METHYL-ACCEPTING CHEMOTAXIS PROTEIN MCPB"/>
    <property type="match status" value="1"/>
</dbReference>
<keyword evidence="6" id="KW-1185">Reference proteome</keyword>
<proteinExistence type="predicted"/>
<protein>
    <submittedName>
        <fullName evidence="5">Methyl-accepting chemotaxis protein</fullName>
    </submittedName>
</protein>
<feature type="transmembrane region" description="Helical" evidence="3">
    <location>
        <begin position="260"/>
        <end position="281"/>
    </location>
</feature>
<dbReference type="PANTHER" id="PTHR32089:SF112">
    <property type="entry name" value="LYSOZYME-LIKE PROTEIN-RELATED"/>
    <property type="match status" value="1"/>
</dbReference>
<keyword evidence="3" id="KW-0472">Membrane</keyword>
<dbReference type="Pfam" id="PF00015">
    <property type="entry name" value="MCPsignal"/>
    <property type="match status" value="1"/>
</dbReference>
<evidence type="ECO:0000313" key="6">
    <source>
        <dbReference type="Proteomes" id="UP001209803"/>
    </source>
</evidence>
<dbReference type="RefSeq" id="WP_152499662.1">
    <property type="nucleotide sequence ID" value="NZ_CP120863.1"/>
</dbReference>
<organism evidence="5 6">
    <name type="scientific">Roseibium porphyridii</name>
    <dbReference type="NCBI Taxonomy" id="2866279"/>
    <lineage>
        <taxon>Bacteria</taxon>
        <taxon>Pseudomonadati</taxon>
        <taxon>Pseudomonadota</taxon>
        <taxon>Alphaproteobacteria</taxon>
        <taxon>Hyphomicrobiales</taxon>
        <taxon>Stappiaceae</taxon>
        <taxon>Roseibium</taxon>
    </lineage>
</organism>
<evidence type="ECO:0000256" key="1">
    <source>
        <dbReference type="ARBA" id="ARBA00023224"/>
    </source>
</evidence>
<feature type="transmembrane region" description="Helical" evidence="3">
    <location>
        <begin position="6"/>
        <end position="30"/>
    </location>
</feature>
<dbReference type="Gene3D" id="1.10.287.950">
    <property type="entry name" value="Methyl-accepting chemotaxis protein"/>
    <property type="match status" value="1"/>
</dbReference>
<dbReference type="SUPFAM" id="SSF58104">
    <property type="entry name" value="Methyl-accepting chemotaxis protein (MCP) signaling domain"/>
    <property type="match status" value="1"/>
</dbReference>
<evidence type="ECO:0000313" key="5">
    <source>
        <dbReference type="EMBL" id="WFE90516.1"/>
    </source>
</evidence>
<evidence type="ECO:0000256" key="2">
    <source>
        <dbReference type="PROSITE-ProRule" id="PRU00284"/>
    </source>
</evidence>